<evidence type="ECO:0000259" key="1">
    <source>
        <dbReference type="Pfam" id="PF01636"/>
    </source>
</evidence>
<dbReference type="RefSeq" id="WP_345040780.1">
    <property type="nucleotide sequence ID" value="NZ_BAAAYL010000001.1"/>
</dbReference>
<dbReference type="SUPFAM" id="SSF56112">
    <property type="entry name" value="Protein kinase-like (PK-like)"/>
    <property type="match status" value="1"/>
</dbReference>
<organism evidence="2 3">
    <name type="scientific">Streptomyces sannanensis</name>
    <dbReference type="NCBI Taxonomy" id="285536"/>
    <lineage>
        <taxon>Bacteria</taxon>
        <taxon>Bacillati</taxon>
        <taxon>Actinomycetota</taxon>
        <taxon>Actinomycetes</taxon>
        <taxon>Kitasatosporales</taxon>
        <taxon>Streptomycetaceae</taxon>
        <taxon>Streptomyces</taxon>
    </lineage>
</organism>
<dbReference type="InterPro" id="IPR002575">
    <property type="entry name" value="Aminoglycoside_PTrfase"/>
</dbReference>
<proteinExistence type="predicted"/>
<dbReference type="EMBL" id="BAAAYL010000001">
    <property type="protein sequence ID" value="GAA3376070.1"/>
    <property type="molecule type" value="Genomic_DNA"/>
</dbReference>
<dbReference type="Proteomes" id="UP001499990">
    <property type="component" value="Unassembled WGS sequence"/>
</dbReference>
<reference evidence="3" key="1">
    <citation type="journal article" date="2019" name="Int. J. Syst. Evol. Microbiol.">
        <title>The Global Catalogue of Microorganisms (GCM) 10K type strain sequencing project: providing services to taxonomists for standard genome sequencing and annotation.</title>
        <authorList>
            <consortium name="The Broad Institute Genomics Platform"/>
            <consortium name="The Broad Institute Genome Sequencing Center for Infectious Disease"/>
            <person name="Wu L."/>
            <person name="Ma J."/>
        </authorList>
    </citation>
    <scope>NUCLEOTIDE SEQUENCE [LARGE SCALE GENOMIC DNA]</scope>
    <source>
        <strain evidence="3">JCM 9651</strain>
    </source>
</reference>
<protein>
    <submittedName>
        <fullName evidence="2">Phosphotransferase</fullName>
    </submittedName>
</protein>
<keyword evidence="3" id="KW-1185">Reference proteome</keyword>
<gene>
    <name evidence="2" type="ORF">GCM10020367_46320</name>
</gene>
<evidence type="ECO:0000313" key="3">
    <source>
        <dbReference type="Proteomes" id="UP001499990"/>
    </source>
</evidence>
<sequence>METGEVFGELLGSGRSADVYAIDGQWVLRRYRDGGDATAEAVVMAYLGDNGYPVPRVRPAASHTDLVLQRLSGPTMLQSLMRGETTPEGAGAMLAELLRRLHAIPARVSTDPAARTLHLDLHPDNVMLTPDGPMVIDWSNTAEGPAGLDWGMSAVILAQAAVDPTIEAAEGARAVLAALLAHADGTLALVDARARRAADPNLSRREVELLDGAEALVRQLLLQPDLARNPGRSRPGGNAS</sequence>
<accession>A0ABP6SG48</accession>
<dbReference type="Gene3D" id="3.90.1200.10">
    <property type="match status" value="1"/>
</dbReference>
<dbReference type="InterPro" id="IPR011009">
    <property type="entry name" value="Kinase-like_dom_sf"/>
</dbReference>
<feature type="domain" description="Aminoglycoside phosphotransferase" evidence="1">
    <location>
        <begin position="10"/>
        <end position="109"/>
    </location>
</feature>
<evidence type="ECO:0000313" key="2">
    <source>
        <dbReference type="EMBL" id="GAA3376070.1"/>
    </source>
</evidence>
<comment type="caution">
    <text evidence="2">The sequence shown here is derived from an EMBL/GenBank/DDBJ whole genome shotgun (WGS) entry which is preliminary data.</text>
</comment>
<name>A0ABP6SG48_9ACTN</name>
<dbReference type="Pfam" id="PF01636">
    <property type="entry name" value="APH"/>
    <property type="match status" value="2"/>
</dbReference>
<feature type="domain" description="Aminoglycoside phosphotransferase" evidence="1">
    <location>
        <begin position="113"/>
        <end position="171"/>
    </location>
</feature>